<dbReference type="Proteomes" id="UP001287282">
    <property type="component" value="Unassembled WGS sequence"/>
</dbReference>
<evidence type="ECO:0000313" key="2">
    <source>
        <dbReference type="Proteomes" id="UP001287282"/>
    </source>
</evidence>
<name>A0ABU3X877_9BACI</name>
<dbReference type="EMBL" id="JAWJBA010000002">
    <property type="protein sequence ID" value="MDV2684091.1"/>
    <property type="molecule type" value="Genomic_DNA"/>
</dbReference>
<proteinExistence type="predicted"/>
<protein>
    <submittedName>
        <fullName evidence="1">Uncharacterized protein</fullName>
    </submittedName>
</protein>
<dbReference type="RefSeq" id="WP_317121352.1">
    <property type="nucleotide sequence ID" value="NZ_JAWJBA010000002.1"/>
</dbReference>
<gene>
    <name evidence="1" type="ORF">RYX56_06885</name>
</gene>
<organism evidence="1 2">
    <name type="scientific">Alkalihalophilus lindianensis</name>
    <dbReference type="NCBI Taxonomy" id="1630542"/>
    <lineage>
        <taxon>Bacteria</taxon>
        <taxon>Bacillati</taxon>
        <taxon>Bacillota</taxon>
        <taxon>Bacilli</taxon>
        <taxon>Bacillales</taxon>
        <taxon>Bacillaceae</taxon>
        <taxon>Alkalihalophilus</taxon>
    </lineage>
</organism>
<reference evidence="1 2" key="1">
    <citation type="submission" date="2023-10" db="EMBL/GenBank/DDBJ databases">
        <title>Screening of Alkalihalobacillus lindianensis BZ-TG-R113 and Its Alleviation of Salt Stress on Rapeseed Growth.</title>
        <authorList>
            <person name="Zhao B."/>
            <person name="Guo T."/>
        </authorList>
    </citation>
    <scope>NUCLEOTIDE SEQUENCE [LARGE SCALE GENOMIC DNA]</scope>
    <source>
        <strain evidence="1 2">BZ-TG-R113</strain>
    </source>
</reference>
<accession>A0ABU3X877</accession>
<keyword evidence="2" id="KW-1185">Reference proteome</keyword>
<sequence length="83" mass="9099">MNYCELITSPYYGVVEEICIQQGSLISEGGSLFYIRIQDDTIASISIGINGRVQSIEVSKGEDVIPGMVLACVETEFFSAERD</sequence>
<evidence type="ECO:0000313" key="1">
    <source>
        <dbReference type="EMBL" id="MDV2684091.1"/>
    </source>
</evidence>
<dbReference type="InterPro" id="IPR011053">
    <property type="entry name" value="Single_hybrid_motif"/>
</dbReference>
<dbReference type="SUPFAM" id="SSF51230">
    <property type="entry name" value="Single hybrid motif"/>
    <property type="match status" value="1"/>
</dbReference>
<comment type="caution">
    <text evidence="1">The sequence shown here is derived from an EMBL/GenBank/DDBJ whole genome shotgun (WGS) entry which is preliminary data.</text>
</comment>
<dbReference type="Gene3D" id="2.40.50.100">
    <property type="match status" value="1"/>
</dbReference>